<dbReference type="EMBL" id="CP002547">
    <property type="protein sequence ID" value="ADY54522.1"/>
    <property type="molecule type" value="Genomic_DNA"/>
</dbReference>
<accession>F0SVP6</accession>
<reference evidence="3 4" key="1">
    <citation type="journal article" date="2011" name="Stand. Genomic Sci.">
        <title>Complete genome sequence of Syntrophobotulus glycolicus type strain (FlGlyR).</title>
        <authorList>
            <person name="Han C."/>
            <person name="Mwirichia R."/>
            <person name="Chertkov O."/>
            <person name="Held B."/>
            <person name="Lapidus A."/>
            <person name="Nolan M."/>
            <person name="Lucas S."/>
            <person name="Hammon N."/>
            <person name="Deshpande S."/>
            <person name="Cheng J.F."/>
            <person name="Tapia R."/>
            <person name="Goodwin L."/>
            <person name="Pitluck S."/>
            <person name="Huntemann M."/>
            <person name="Liolios K."/>
            <person name="Ivanova N."/>
            <person name="Pagani I."/>
            <person name="Mavromatis K."/>
            <person name="Ovchinikova G."/>
            <person name="Pati A."/>
            <person name="Chen A."/>
            <person name="Palaniappan K."/>
            <person name="Land M."/>
            <person name="Hauser L."/>
            <person name="Brambilla E.M."/>
            <person name="Rohde M."/>
            <person name="Spring S."/>
            <person name="Sikorski J."/>
            <person name="Goker M."/>
            <person name="Woyke T."/>
            <person name="Bristow J."/>
            <person name="Eisen J.A."/>
            <person name="Markowitz V."/>
            <person name="Hugenholtz P."/>
            <person name="Kyrpides N.C."/>
            <person name="Klenk H.P."/>
            <person name="Detter J.C."/>
        </authorList>
    </citation>
    <scope>NUCLEOTIDE SEQUENCE [LARGE SCALE GENOMIC DNA]</scope>
    <source>
        <strain evidence="4">DSM 8271 / FlGlyR</strain>
    </source>
</reference>
<organism evidence="3 4">
    <name type="scientific">Syntrophobotulus glycolicus (strain DSM 8271 / FlGlyR)</name>
    <dbReference type="NCBI Taxonomy" id="645991"/>
    <lineage>
        <taxon>Bacteria</taxon>
        <taxon>Bacillati</taxon>
        <taxon>Bacillota</taxon>
        <taxon>Clostridia</taxon>
        <taxon>Eubacteriales</taxon>
        <taxon>Desulfitobacteriaceae</taxon>
        <taxon>Syntrophobotulus</taxon>
    </lineage>
</organism>
<dbReference type="PANTHER" id="PTHR46663">
    <property type="entry name" value="DIGUANYLATE CYCLASE DGCT-RELATED"/>
    <property type="match status" value="1"/>
</dbReference>
<dbReference type="Pfam" id="PF16927">
    <property type="entry name" value="HisKA_7TM"/>
    <property type="match status" value="1"/>
</dbReference>
<dbReference type="Pfam" id="PF00990">
    <property type="entry name" value="GGDEF"/>
    <property type="match status" value="1"/>
</dbReference>
<dbReference type="InterPro" id="IPR029787">
    <property type="entry name" value="Nucleotide_cyclase"/>
</dbReference>
<dbReference type="HOGENOM" id="CLU_000445_70_49_9"/>
<dbReference type="eggNOG" id="COG2203">
    <property type="taxonomic scope" value="Bacteria"/>
</dbReference>
<dbReference type="eggNOG" id="COG2199">
    <property type="taxonomic scope" value="Bacteria"/>
</dbReference>
<dbReference type="InterPro" id="IPR052163">
    <property type="entry name" value="DGC-Regulatory_Protein"/>
</dbReference>
<keyword evidence="4" id="KW-1185">Reference proteome</keyword>
<dbReference type="InterPro" id="IPR029016">
    <property type="entry name" value="GAF-like_dom_sf"/>
</dbReference>
<proteinExistence type="predicted"/>
<dbReference type="CDD" id="cd01949">
    <property type="entry name" value="GGDEF"/>
    <property type="match status" value="1"/>
</dbReference>
<dbReference type="InterPro" id="IPR000160">
    <property type="entry name" value="GGDEF_dom"/>
</dbReference>
<dbReference type="SMART" id="SM00267">
    <property type="entry name" value="GGDEF"/>
    <property type="match status" value="1"/>
</dbReference>
<keyword evidence="1" id="KW-0472">Membrane</keyword>
<feature type="transmembrane region" description="Helical" evidence="1">
    <location>
        <begin position="70"/>
        <end position="89"/>
    </location>
</feature>
<feature type="transmembrane region" description="Helical" evidence="1">
    <location>
        <begin position="281"/>
        <end position="301"/>
    </location>
</feature>
<evidence type="ECO:0000313" key="3">
    <source>
        <dbReference type="EMBL" id="ADY54522.1"/>
    </source>
</evidence>
<sequence length="758" mass="85051">MEYPIVFGILLVATGGSSVACGLYAIQHNIKTPINKIFLALGCAMLFWCLGLAITVVAANEEISAFGRRLAPIGWGTICSLMLHFILLLTQKDNLLKKWWIYLLLYLPSAVTIFAYTYLPLVLFNQDHLIRNQLGWLNISQTDAWDWFYYGYCFVFIAIAIMILYLWAKNSASKNSKKQADLLMISLLLASVFGSLTDVLPVFLKIRIPQFSPVFVLLPIAAISYSVKYHGFMRPEAENQNELILNESAYTNVYRYIGFIFAAGSILNLVAQLLLYNGSSVLSVFLFSGALVVITGLIFLINRAKLDDTIKEMLLAAGLSFVIPVVTLWFVQFGGITIWAFVFLLMIICLLFNRRTILITVIASAILTQLLLWAAVPSVPLKVGKTDYIVRIGLIGLAAILSLYVNKIYAQRLKENANQISLQMLVSETSHDFVLVSEQNFKDKVSGMLKRCGSFIQSDRAYIALLDQETKHIHYSLEWLAEGVSSQSGVFEELAADMQSTLLEQFESHNVVKLYDTALMPLPEKLKNQLIGRDIRALLALPVKKQEIIIGFLIFTAARPLMEWRSGSFTYLEIITNIVADAVIKIDAEKEMNFIAYHDQLTLLPNRILFKDRLEKAIKRAERSKTMLVVAFLDLDSFKSVNDTMGHELGDQLLFKAARILSRSIRSDDTIARFGGDEFVILLNDITSKKDIIKIMDKIIDTLRKPVLLNGQKFLISASAGVALYPQDGTDAETLIKNADIAMYNAKTGGKNQYFLCT</sequence>
<dbReference type="Proteomes" id="UP000007488">
    <property type="component" value="Chromosome"/>
</dbReference>
<dbReference type="PANTHER" id="PTHR46663:SF3">
    <property type="entry name" value="SLL0267 PROTEIN"/>
    <property type="match status" value="1"/>
</dbReference>
<feature type="transmembrane region" description="Helical" evidence="1">
    <location>
        <begin position="147"/>
        <end position="168"/>
    </location>
</feature>
<dbReference type="InterPro" id="IPR031621">
    <property type="entry name" value="HisKA_7TM"/>
</dbReference>
<dbReference type="SUPFAM" id="SSF55781">
    <property type="entry name" value="GAF domain-like"/>
    <property type="match status" value="1"/>
</dbReference>
<keyword evidence="1" id="KW-0812">Transmembrane</keyword>
<dbReference type="FunFam" id="3.30.70.270:FF:000001">
    <property type="entry name" value="Diguanylate cyclase domain protein"/>
    <property type="match status" value="1"/>
</dbReference>
<dbReference type="Gene3D" id="3.30.450.40">
    <property type="match status" value="1"/>
</dbReference>
<dbReference type="InterPro" id="IPR043128">
    <property type="entry name" value="Rev_trsase/Diguanyl_cyclase"/>
</dbReference>
<protein>
    <submittedName>
        <fullName evidence="3">Diguanylate cyclase</fullName>
    </submittedName>
</protein>
<feature type="domain" description="GGDEF" evidence="2">
    <location>
        <begin position="626"/>
        <end position="758"/>
    </location>
</feature>
<dbReference type="AlphaFoldDB" id="F0SVP6"/>
<reference evidence="4" key="2">
    <citation type="submission" date="2011-02" db="EMBL/GenBank/DDBJ databases">
        <title>The complete genome of Syntrophobotulus glycolicus DSM 8271.</title>
        <authorList>
            <person name="Lucas S."/>
            <person name="Copeland A."/>
            <person name="Lapidus A."/>
            <person name="Bruce D."/>
            <person name="Goodwin L."/>
            <person name="Pitluck S."/>
            <person name="Kyrpides N."/>
            <person name="Mavromatis K."/>
            <person name="Pagani I."/>
            <person name="Ivanova N."/>
            <person name="Mikhailova N."/>
            <person name="Chertkov O."/>
            <person name="Held B."/>
            <person name="Detter J.C."/>
            <person name="Tapia R."/>
            <person name="Han C."/>
            <person name="Land M."/>
            <person name="Hauser L."/>
            <person name="Markowitz V."/>
            <person name="Cheng J.-F."/>
            <person name="Hugenholtz P."/>
            <person name="Woyke T."/>
            <person name="Wu D."/>
            <person name="Spring S."/>
            <person name="Schroeder M."/>
            <person name="Brambilla E."/>
            <person name="Klenk H.-P."/>
            <person name="Eisen J.A."/>
        </authorList>
    </citation>
    <scope>NUCLEOTIDE SEQUENCE [LARGE SCALE GENOMIC DNA]</scope>
    <source>
        <strain evidence="4">DSM 8271 / FlGlyR</strain>
    </source>
</reference>
<dbReference type="Gene3D" id="3.30.70.270">
    <property type="match status" value="1"/>
</dbReference>
<evidence type="ECO:0000313" key="4">
    <source>
        <dbReference type="Proteomes" id="UP000007488"/>
    </source>
</evidence>
<keyword evidence="1" id="KW-1133">Transmembrane helix</keyword>
<name>F0SVP6_SYNGF</name>
<evidence type="ECO:0000256" key="1">
    <source>
        <dbReference type="SAM" id="Phobius"/>
    </source>
</evidence>
<feature type="transmembrane region" description="Helical" evidence="1">
    <location>
        <begin position="180"/>
        <end position="204"/>
    </location>
</feature>
<feature type="transmembrane region" description="Helical" evidence="1">
    <location>
        <begin position="388"/>
        <end position="405"/>
    </location>
</feature>
<dbReference type="SUPFAM" id="SSF55073">
    <property type="entry name" value="Nucleotide cyclase"/>
    <property type="match status" value="1"/>
</dbReference>
<dbReference type="STRING" id="645991.Sgly_0151"/>
<feature type="transmembrane region" description="Helical" evidence="1">
    <location>
        <begin position="357"/>
        <end position="376"/>
    </location>
</feature>
<feature type="transmembrane region" description="Helical" evidence="1">
    <location>
        <begin position="101"/>
        <end position="119"/>
    </location>
</feature>
<feature type="transmembrane region" description="Helical" evidence="1">
    <location>
        <begin position="6"/>
        <end position="26"/>
    </location>
</feature>
<dbReference type="NCBIfam" id="TIGR00254">
    <property type="entry name" value="GGDEF"/>
    <property type="match status" value="1"/>
</dbReference>
<feature type="transmembrane region" description="Helical" evidence="1">
    <location>
        <begin position="313"/>
        <end position="330"/>
    </location>
</feature>
<dbReference type="OrthoDB" id="9762141at2"/>
<gene>
    <name evidence="3" type="ordered locus">Sgly_0151</name>
</gene>
<feature type="transmembrane region" description="Helical" evidence="1">
    <location>
        <begin position="210"/>
        <end position="232"/>
    </location>
</feature>
<dbReference type="KEGG" id="sgy:Sgly_0151"/>
<dbReference type="RefSeq" id="WP_013623393.1">
    <property type="nucleotide sequence ID" value="NC_015172.1"/>
</dbReference>
<feature type="transmembrane region" description="Helical" evidence="1">
    <location>
        <begin position="253"/>
        <end position="275"/>
    </location>
</feature>
<feature type="transmembrane region" description="Helical" evidence="1">
    <location>
        <begin position="38"/>
        <end position="58"/>
    </location>
</feature>
<evidence type="ECO:0000259" key="2">
    <source>
        <dbReference type="PROSITE" id="PS50887"/>
    </source>
</evidence>
<dbReference type="PROSITE" id="PS50887">
    <property type="entry name" value="GGDEF"/>
    <property type="match status" value="1"/>
</dbReference>
<feature type="transmembrane region" description="Helical" evidence="1">
    <location>
        <begin position="336"/>
        <end position="352"/>
    </location>
</feature>